<dbReference type="Pfam" id="PF13895">
    <property type="entry name" value="Ig_2"/>
    <property type="match status" value="2"/>
</dbReference>
<dbReference type="EMBL" id="AKHW03003419">
    <property type="protein sequence ID" value="KYO34465.1"/>
    <property type="molecule type" value="Genomic_DNA"/>
</dbReference>
<dbReference type="PROSITE" id="PS50835">
    <property type="entry name" value="IG_LIKE"/>
    <property type="match status" value="1"/>
</dbReference>
<organism evidence="2 3">
    <name type="scientific">Alligator mississippiensis</name>
    <name type="common">American alligator</name>
    <dbReference type="NCBI Taxonomy" id="8496"/>
    <lineage>
        <taxon>Eukaryota</taxon>
        <taxon>Metazoa</taxon>
        <taxon>Chordata</taxon>
        <taxon>Craniata</taxon>
        <taxon>Vertebrata</taxon>
        <taxon>Euteleostomi</taxon>
        <taxon>Archelosauria</taxon>
        <taxon>Archosauria</taxon>
        <taxon>Crocodylia</taxon>
        <taxon>Alligatoridae</taxon>
        <taxon>Alligatorinae</taxon>
        <taxon>Alligator</taxon>
    </lineage>
</organism>
<dbReference type="InterPro" id="IPR013783">
    <property type="entry name" value="Ig-like_fold"/>
</dbReference>
<evidence type="ECO:0000313" key="3">
    <source>
        <dbReference type="Proteomes" id="UP000050525"/>
    </source>
</evidence>
<dbReference type="GO" id="GO:0033691">
    <property type="term" value="F:sialic acid binding"/>
    <property type="evidence" value="ECO:0007669"/>
    <property type="project" value="TreeGrafter"/>
</dbReference>
<dbReference type="GO" id="GO:0005769">
    <property type="term" value="C:early endosome"/>
    <property type="evidence" value="ECO:0007669"/>
    <property type="project" value="TreeGrafter"/>
</dbReference>
<keyword evidence="3" id="KW-1185">Reference proteome</keyword>
<accession>A0A151ND66</accession>
<feature type="domain" description="Ig-like" evidence="1">
    <location>
        <begin position="152"/>
        <end position="327"/>
    </location>
</feature>
<dbReference type="GO" id="GO:0055037">
    <property type="term" value="C:recycling endosome"/>
    <property type="evidence" value="ECO:0007669"/>
    <property type="project" value="TreeGrafter"/>
</dbReference>
<dbReference type="SMART" id="SM00409">
    <property type="entry name" value="IG"/>
    <property type="match status" value="2"/>
</dbReference>
<dbReference type="GO" id="GO:0042609">
    <property type="term" value="F:CD4 receptor binding"/>
    <property type="evidence" value="ECO:0007669"/>
    <property type="project" value="TreeGrafter"/>
</dbReference>
<dbReference type="GO" id="GO:0030888">
    <property type="term" value="P:regulation of B cell proliferation"/>
    <property type="evidence" value="ECO:0007669"/>
    <property type="project" value="TreeGrafter"/>
</dbReference>
<dbReference type="AlphaFoldDB" id="A0A151ND66"/>
<dbReference type="GO" id="GO:0019903">
    <property type="term" value="F:protein phosphatase binding"/>
    <property type="evidence" value="ECO:0007669"/>
    <property type="project" value="TreeGrafter"/>
</dbReference>
<dbReference type="PANTHER" id="PTHR46958">
    <property type="entry name" value="B-CELL RECEPTOR CD22"/>
    <property type="match status" value="1"/>
</dbReference>
<dbReference type="SUPFAM" id="SSF48726">
    <property type="entry name" value="Immunoglobulin"/>
    <property type="match status" value="2"/>
</dbReference>
<dbReference type="PANTHER" id="PTHR46958:SF1">
    <property type="entry name" value="B-CELL RECEPTOR CD22"/>
    <property type="match status" value="1"/>
</dbReference>
<dbReference type="Proteomes" id="UP000050525">
    <property type="component" value="Unassembled WGS sequence"/>
</dbReference>
<dbReference type="GO" id="GO:0070062">
    <property type="term" value="C:extracellular exosome"/>
    <property type="evidence" value="ECO:0007669"/>
    <property type="project" value="TreeGrafter"/>
</dbReference>
<evidence type="ECO:0000259" key="1">
    <source>
        <dbReference type="PROSITE" id="PS50835"/>
    </source>
</evidence>
<proteinExistence type="predicted"/>
<dbReference type="Gene3D" id="2.60.40.10">
    <property type="entry name" value="Immunoglobulins"/>
    <property type="match status" value="2"/>
</dbReference>
<dbReference type="GO" id="GO:0050859">
    <property type="term" value="P:negative regulation of B cell receptor signaling pathway"/>
    <property type="evidence" value="ECO:0007669"/>
    <property type="project" value="TreeGrafter"/>
</dbReference>
<dbReference type="SMART" id="SM00408">
    <property type="entry name" value="IGc2"/>
    <property type="match status" value="2"/>
</dbReference>
<name>A0A151ND66_ALLMI</name>
<dbReference type="InterPro" id="IPR007110">
    <property type="entry name" value="Ig-like_dom"/>
</dbReference>
<reference evidence="2 3" key="1">
    <citation type="journal article" date="2012" name="Genome Biol.">
        <title>Sequencing three crocodilian genomes to illuminate the evolution of archosaurs and amniotes.</title>
        <authorList>
            <person name="St John J.A."/>
            <person name="Braun E.L."/>
            <person name="Isberg S.R."/>
            <person name="Miles L.G."/>
            <person name="Chong A.Y."/>
            <person name="Gongora J."/>
            <person name="Dalzell P."/>
            <person name="Moran C."/>
            <person name="Bed'hom B."/>
            <person name="Abzhanov A."/>
            <person name="Burgess S.C."/>
            <person name="Cooksey A.M."/>
            <person name="Castoe T.A."/>
            <person name="Crawford N.G."/>
            <person name="Densmore L.D."/>
            <person name="Drew J.C."/>
            <person name="Edwards S.V."/>
            <person name="Faircloth B.C."/>
            <person name="Fujita M.K."/>
            <person name="Greenwold M.J."/>
            <person name="Hoffmann F.G."/>
            <person name="Howard J.M."/>
            <person name="Iguchi T."/>
            <person name="Janes D.E."/>
            <person name="Khan S.Y."/>
            <person name="Kohno S."/>
            <person name="de Koning A.J."/>
            <person name="Lance S.L."/>
            <person name="McCarthy F.M."/>
            <person name="McCormack J.E."/>
            <person name="Merchant M.E."/>
            <person name="Peterson D.G."/>
            <person name="Pollock D.D."/>
            <person name="Pourmand N."/>
            <person name="Raney B.J."/>
            <person name="Roessler K.A."/>
            <person name="Sanford J.R."/>
            <person name="Sawyer R.H."/>
            <person name="Schmidt C.J."/>
            <person name="Triplett E.W."/>
            <person name="Tuberville T.D."/>
            <person name="Venegas-Anaya M."/>
            <person name="Howard J.T."/>
            <person name="Jarvis E.D."/>
            <person name="Guillette L.J.Jr."/>
            <person name="Glenn T.C."/>
            <person name="Green R.E."/>
            <person name="Ray D.A."/>
        </authorList>
    </citation>
    <scope>NUCLEOTIDE SEQUENCE [LARGE SCALE GENOMIC DNA]</scope>
    <source>
        <strain evidence="2">KSC_2009_1</strain>
    </source>
</reference>
<protein>
    <recommendedName>
        <fullName evidence="1">Ig-like domain-containing protein</fullName>
    </recommendedName>
</protein>
<comment type="caution">
    <text evidence="2">The sequence shown here is derived from an EMBL/GenBank/DDBJ whole genome shotgun (WGS) entry which is preliminary data.</text>
</comment>
<gene>
    <name evidence="2" type="ORF">Y1Q_0018592</name>
</gene>
<dbReference type="GO" id="GO:0009897">
    <property type="term" value="C:external side of plasma membrane"/>
    <property type="evidence" value="ECO:0007669"/>
    <property type="project" value="TreeGrafter"/>
</dbReference>
<dbReference type="InterPro" id="IPR003598">
    <property type="entry name" value="Ig_sub2"/>
</dbReference>
<dbReference type="GO" id="GO:0042113">
    <property type="term" value="P:B cell activation"/>
    <property type="evidence" value="ECO:0007669"/>
    <property type="project" value="TreeGrafter"/>
</dbReference>
<dbReference type="InterPro" id="IPR036179">
    <property type="entry name" value="Ig-like_dom_sf"/>
</dbReference>
<evidence type="ECO:0000313" key="2">
    <source>
        <dbReference type="EMBL" id="KYO34465.1"/>
    </source>
</evidence>
<dbReference type="InterPro" id="IPR003599">
    <property type="entry name" value="Ig_sub"/>
</dbReference>
<sequence>MQALAPLLPLGGSAQADAHPSLVLDPPELFSVQLKSNLLRAPQLDEAQPCGRRCPGLGLPLGFGPTGSQLQKEMALVLLAMLCLLGANPCQPILETEVRWKVHVACSVQPDCPHPLSCMVLKCLVKGYRDECASDQTQPSRAGEDTWVLSQPRTELSVEISWLARRRLVQEGDSFTLRCQTVGQRPVLRYIWAHGNEWLQEAGQELHIPHAGVTDGGCFSCSVWVSGPNSGLLVSTRKSITVHYVPKGVHIMATLRTNVMEQETGALTCNYSSSVPSSVTYTRYKDHVVLNETRQKLELEDRGAEDAGEYWCEVKNEVGASQSSSFTIQGKHLNWQ</sequence>